<dbReference type="EMBL" id="CP014989">
    <property type="protein sequence ID" value="ANS78345.1"/>
    <property type="molecule type" value="Genomic_DNA"/>
</dbReference>
<protein>
    <submittedName>
        <fullName evidence="1">Uncharacterized protein</fullName>
    </submittedName>
</protein>
<dbReference type="RefSeq" id="WP_066636998.1">
    <property type="nucleotide sequence ID" value="NZ_CP014989.1"/>
</dbReference>
<dbReference type="AlphaFoldDB" id="A0A1B1NAE2"/>
<evidence type="ECO:0000313" key="1">
    <source>
        <dbReference type="EMBL" id="ANS78345.1"/>
    </source>
</evidence>
<dbReference type="STRING" id="1758689.SGUI_0949"/>
<accession>A0A1B1NAE2</accession>
<gene>
    <name evidence="1" type="ORF">SGUI_0949</name>
</gene>
<proteinExistence type="predicted"/>
<organism evidence="1 2">
    <name type="scientific">Serinicoccus hydrothermalis</name>
    <dbReference type="NCBI Taxonomy" id="1758689"/>
    <lineage>
        <taxon>Bacteria</taxon>
        <taxon>Bacillati</taxon>
        <taxon>Actinomycetota</taxon>
        <taxon>Actinomycetes</taxon>
        <taxon>Micrococcales</taxon>
        <taxon>Ornithinimicrobiaceae</taxon>
        <taxon>Serinicoccus</taxon>
    </lineage>
</organism>
<dbReference type="Proteomes" id="UP000092482">
    <property type="component" value="Chromosome"/>
</dbReference>
<evidence type="ECO:0000313" key="2">
    <source>
        <dbReference type="Proteomes" id="UP000092482"/>
    </source>
</evidence>
<dbReference type="OrthoDB" id="5192284at2"/>
<name>A0A1B1NAE2_9MICO</name>
<reference evidence="1 2" key="1">
    <citation type="submission" date="2016-03" db="EMBL/GenBank/DDBJ databases">
        <title>Shallow-sea hydrothermal system.</title>
        <authorList>
            <person name="Tang K."/>
        </authorList>
    </citation>
    <scope>NUCLEOTIDE SEQUENCE [LARGE SCALE GENOMIC DNA]</scope>
    <source>
        <strain evidence="1 2">JLT9</strain>
    </source>
</reference>
<sequence length="118" mass="12691">MYFQLAWPEAGFEPQEIDTTTIIGYEVRIRPTLVGITYLTGDGGSIGPTESTGGPYPDGDITHEYTDAAEVAPYISVEYGGEVSVDGGDWSEIPSTVVIDGPTNPLEVLTSKNRLYSN</sequence>
<dbReference type="KEGG" id="serj:SGUI_0949"/>
<keyword evidence="2" id="KW-1185">Reference proteome</keyword>